<feature type="transmembrane region" description="Helical" evidence="1">
    <location>
        <begin position="121"/>
        <end position="146"/>
    </location>
</feature>
<evidence type="ECO:0000313" key="3">
    <source>
        <dbReference type="Proteomes" id="UP001217089"/>
    </source>
</evidence>
<proteinExistence type="predicted"/>
<protein>
    <submittedName>
        <fullName evidence="2">Uncharacterized protein</fullName>
    </submittedName>
</protein>
<feature type="transmembrane region" description="Helical" evidence="1">
    <location>
        <begin position="87"/>
        <end position="109"/>
    </location>
</feature>
<name>A0ABQ9F0K6_TEGGR</name>
<dbReference type="Proteomes" id="UP001217089">
    <property type="component" value="Unassembled WGS sequence"/>
</dbReference>
<evidence type="ECO:0000256" key="1">
    <source>
        <dbReference type="SAM" id="Phobius"/>
    </source>
</evidence>
<keyword evidence="1" id="KW-0812">Transmembrane</keyword>
<evidence type="ECO:0000313" key="2">
    <source>
        <dbReference type="EMBL" id="KAJ8310941.1"/>
    </source>
</evidence>
<accession>A0ABQ9F0K6</accession>
<reference evidence="2 3" key="1">
    <citation type="submission" date="2022-12" db="EMBL/GenBank/DDBJ databases">
        <title>Chromosome-level genome of Tegillarca granosa.</title>
        <authorList>
            <person name="Kim J."/>
        </authorList>
    </citation>
    <scope>NUCLEOTIDE SEQUENCE [LARGE SCALE GENOMIC DNA]</scope>
    <source>
        <strain evidence="2">Teg-2019</strain>
        <tissue evidence="2">Adductor muscle</tissue>
    </source>
</reference>
<keyword evidence="1" id="KW-1133">Transmembrane helix</keyword>
<comment type="caution">
    <text evidence="2">The sequence shown here is derived from an EMBL/GenBank/DDBJ whole genome shotgun (WGS) entry which is preliminary data.</text>
</comment>
<dbReference type="EMBL" id="JARBDR010000633">
    <property type="protein sequence ID" value="KAJ8310941.1"/>
    <property type="molecule type" value="Genomic_DNA"/>
</dbReference>
<sequence>MCSQPMKVTSKAENMINVTSDCDQHETGTKNTTFKNYTGVIKQNQNHYGNFKGEGQLTCTCGIEGYPTTVIESSPLEIYFYDCSISICFAVTFPISFVLIVISYGIIFFRRKRAGCLAFIIQWYCTIIIKVIFDLSILAFVIICCVKKDKRKVQKPDRQATEDELSEAPVASNLNQTENCAMKVNSSFVKAFKGRTRSSDKMLKLLEMLLSKT</sequence>
<keyword evidence="1" id="KW-0472">Membrane</keyword>
<keyword evidence="3" id="KW-1185">Reference proteome</keyword>
<organism evidence="2 3">
    <name type="scientific">Tegillarca granosa</name>
    <name type="common">Malaysian cockle</name>
    <name type="synonym">Anadara granosa</name>
    <dbReference type="NCBI Taxonomy" id="220873"/>
    <lineage>
        <taxon>Eukaryota</taxon>
        <taxon>Metazoa</taxon>
        <taxon>Spiralia</taxon>
        <taxon>Lophotrochozoa</taxon>
        <taxon>Mollusca</taxon>
        <taxon>Bivalvia</taxon>
        <taxon>Autobranchia</taxon>
        <taxon>Pteriomorphia</taxon>
        <taxon>Arcoida</taxon>
        <taxon>Arcoidea</taxon>
        <taxon>Arcidae</taxon>
        <taxon>Tegillarca</taxon>
    </lineage>
</organism>
<gene>
    <name evidence="2" type="ORF">KUTeg_011509</name>
</gene>